<reference evidence="4" key="1">
    <citation type="journal article" date="2019" name="Int. J. Syst. Evol. Microbiol.">
        <title>The Global Catalogue of Microorganisms (GCM) 10K type strain sequencing project: providing services to taxonomists for standard genome sequencing and annotation.</title>
        <authorList>
            <consortium name="The Broad Institute Genomics Platform"/>
            <consortium name="The Broad Institute Genome Sequencing Center for Infectious Disease"/>
            <person name="Wu L."/>
            <person name="Ma J."/>
        </authorList>
    </citation>
    <scope>NUCLEOTIDE SEQUENCE [LARGE SCALE GENOMIC DNA]</scope>
    <source>
        <strain evidence="4">JCM 14545</strain>
    </source>
</reference>
<accession>A0ABP5CJA9</accession>
<evidence type="ECO:0008006" key="5">
    <source>
        <dbReference type="Google" id="ProtNLM"/>
    </source>
</evidence>
<dbReference type="EMBL" id="BAAANN010000014">
    <property type="protein sequence ID" value="GAA1963719.1"/>
    <property type="molecule type" value="Genomic_DNA"/>
</dbReference>
<gene>
    <name evidence="3" type="ORF">GCM10009754_39120</name>
</gene>
<sequence>MIKFFTRAIAALAALAVTLTVAVPASADTGKAPAATHGQEAAAASGDVTQALVVGGFAFVLMIAAAGAVLWFTARKRHHEPR</sequence>
<keyword evidence="2" id="KW-0732">Signal</keyword>
<evidence type="ECO:0000313" key="4">
    <source>
        <dbReference type="Proteomes" id="UP001501116"/>
    </source>
</evidence>
<keyword evidence="1" id="KW-1133">Transmembrane helix</keyword>
<keyword evidence="1" id="KW-0472">Membrane</keyword>
<feature type="signal peptide" evidence="2">
    <location>
        <begin position="1"/>
        <end position="27"/>
    </location>
</feature>
<evidence type="ECO:0000313" key="3">
    <source>
        <dbReference type="EMBL" id="GAA1963719.1"/>
    </source>
</evidence>
<name>A0ABP5CJA9_9PSEU</name>
<proteinExistence type="predicted"/>
<feature type="chain" id="PRO_5046886092" description="LPXTG-motif cell wall-anchored protein" evidence="2">
    <location>
        <begin position="28"/>
        <end position="82"/>
    </location>
</feature>
<dbReference type="Proteomes" id="UP001501116">
    <property type="component" value="Unassembled WGS sequence"/>
</dbReference>
<dbReference type="RefSeq" id="WP_344420343.1">
    <property type="nucleotide sequence ID" value="NZ_BAAANN010000014.1"/>
</dbReference>
<comment type="caution">
    <text evidence="3">The sequence shown here is derived from an EMBL/GenBank/DDBJ whole genome shotgun (WGS) entry which is preliminary data.</text>
</comment>
<evidence type="ECO:0000256" key="1">
    <source>
        <dbReference type="SAM" id="Phobius"/>
    </source>
</evidence>
<keyword evidence="1" id="KW-0812">Transmembrane</keyword>
<keyword evidence="4" id="KW-1185">Reference proteome</keyword>
<feature type="transmembrane region" description="Helical" evidence="1">
    <location>
        <begin position="51"/>
        <end position="72"/>
    </location>
</feature>
<protein>
    <recommendedName>
        <fullName evidence="5">LPXTG-motif cell wall-anchored protein</fullName>
    </recommendedName>
</protein>
<organism evidence="3 4">
    <name type="scientific">Amycolatopsis minnesotensis</name>
    <dbReference type="NCBI Taxonomy" id="337894"/>
    <lineage>
        <taxon>Bacteria</taxon>
        <taxon>Bacillati</taxon>
        <taxon>Actinomycetota</taxon>
        <taxon>Actinomycetes</taxon>
        <taxon>Pseudonocardiales</taxon>
        <taxon>Pseudonocardiaceae</taxon>
        <taxon>Amycolatopsis</taxon>
    </lineage>
</organism>
<evidence type="ECO:0000256" key="2">
    <source>
        <dbReference type="SAM" id="SignalP"/>
    </source>
</evidence>